<dbReference type="InterPro" id="IPR011761">
    <property type="entry name" value="ATP-grasp"/>
</dbReference>
<feature type="non-terminal residue" evidence="3">
    <location>
        <position position="87"/>
    </location>
</feature>
<dbReference type="EMBL" id="JBJDQH010000117">
    <property type="protein sequence ID" value="MFK4273356.1"/>
    <property type="molecule type" value="Genomic_DNA"/>
</dbReference>
<sequence length="87" mass="10047">SIEYFYDPATDEINLLEINPRHSQSHAELFAYVDGVSNHHCMLSLALGEDPALPYRSGPYTMAAKWYYRWFADGVVHDTPVEEEIER</sequence>
<keyword evidence="4" id="KW-1185">Reference proteome</keyword>
<dbReference type="SUPFAM" id="SSF56059">
    <property type="entry name" value="Glutathione synthetase ATP-binding domain-like"/>
    <property type="match status" value="1"/>
</dbReference>
<feature type="non-terminal residue" evidence="3">
    <location>
        <position position="1"/>
    </location>
</feature>
<keyword evidence="1" id="KW-0547">Nucleotide-binding</keyword>
<reference evidence="3 4" key="1">
    <citation type="submission" date="2024-11" db="EMBL/GenBank/DDBJ databases">
        <title>The Natural Products Discovery Center: Release of the First 8490 Sequenced Strains for Exploring Actinobacteria Biosynthetic Diversity.</title>
        <authorList>
            <person name="Kalkreuter E."/>
            <person name="Kautsar S.A."/>
            <person name="Yang D."/>
            <person name="Bader C.D."/>
            <person name="Teijaro C.N."/>
            <person name="Fluegel L."/>
            <person name="Davis C.M."/>
            <person name="Simpson J.R."/>
            <person name="Lauterbach L."/>
            <person name="Steele A.D."/>
            <person name="Gui C."/>
            <person name="Meng S."/>
            <person name="Li G."/>
            <person name="Viehrig K."/>
            <person name="Ye F."/>
            <person name="Su P."/>
            <person name="Kiefer A.F."/>
            <person name="Nichols A."/>
            <person name="Cepeda A.J."/>
            <person name="Yan W."/>
            <person name="Fan B."/>
            <person name="Jiang Y."/>
            <person name="Adhikari A."/>
            <person name="Zheng C.-J."/>
            <person name="Schuster L."/>
            <person name="Cowan T.M."/>
            <person name="Smanski M.J."/>
            <person name="Chevrette M.G."/>
            <person name="De Carvalho L.P.S."/>
            <person name="Shen B."/>
        </authorList>
    </citation>
    <scope>NUCLEOTIDE SEQUENCE [LARGE SCALE GENOMIC DNA]</scope>
    <source>
        <strain evidence="3 4">NPDC020863</strain>
    </source>
</reference>
<accession>A0ABW8MA34</accession>
<proteinExistence type="predicted"/>
<organism evidence="3 4">
    <name type="scientific">Streptomyces milbemycinicus</name>
    <dbReference type="NCBI Taxonomy" id="476552"/>
    <lineage>
        <taxon>Bacteria</taxon>
        <taxon>Bacillati</taxon>
        <taxon>Actinomycetota</taxon>
        <taxon>Actinomycetes</taxon>
        <taxon>Kitasatosporales</taxon>
        <taxon>Streptomycetaceae</taxon>
        <taxon>Streptomyces</taxon>
    </lineage>
</organism>
<evidence type="ECO:0000259" key="2">
    <source>
        <dbReference type="PROSITE" id="PS50975"/>
    </source>
</evidence>
<dbReference type="Gene3D" id="3.30.470.20">
    <property type="entry name" value="ATP-grasp fold, B domain"/>
    <property type="match status" value="1"/>
</dbReference>
<feature type="domain" description="ATP-grasp" evidence="2">
    <location>
        <begin position="2"/>
        <end position="47"/>
    </location>
</feature>
<evidence type="ECO:0000256" key="1">
    <source>
        <dbReference type="PROSITE-ProRule" id="PRU00409"/>
    </source>
</evidence>
<protein>
    <submittedName>
        <fullName evidence="3">Biotin carboxylase</fullName>
    </submittedName>
</protein>
<gene>
    <name evidence="3" type="ORF">ACI2L5_52245</name>
</gene>
<dbReference type="PROSITE" id="PS50975">
    <property type="entry name" value="ATP_GRASP"/>
    <property type="match status" value="1"/>
</dbReference>
<keyword evidence="1" id="KW-0067">ATP-binding</keyword>
<name>A0ABW8MA34_9ACTN</name>
<evidence type="ECO:0000313" key="4">
    <source>
        <dbReference type="Proteomes" id="UP001620295"/>
    </source>
</evidence>
<evidence type="ECO:0000313" key="3">
    <source>
        <dbReference type="EMBL" id="MFK4273356.1"/>
    </source>
</evidence>
<comment type="caution">
    <text evidence="3">The sequence shown here is derived from an EMBL/GenBank/DDBJ whole genome shotgun (WGS) entry which is preliminary data.</text>
</comment>
<dbReference type="Proteomes" id="UP001620295">
    <property type="component" value="Unassembled WGS sequence"/>
</dbReference>